<sequence>MTPLDLLALLGFLVVVAVAAVAVAVAATPQRREGDPR</sequence>
<reference evidence="2" key="1">
    <citation type="submission" date="2016-02" db="EMBL/GenBank/DDBJ databases">
        <authorList>
            <person name="Wibberg D."/>
        </authorList>
    </citation>
    <scope>NUCLEOTIDE SEQUENCE [LARGE SCALE GENOMIC DNA]</scope>
</reference>
<accession>A0A1C3NTI3</accession>
<keyword evidence="2" id="KW-1185">Reference proteome</keyword>
<dbReference type="EMBL" id="FLUV01000180">
    <property type="protein sequence ID" value="SBW17940.1"/>
    <property type="molecule type" value="Genomic_DNA"/>
</dbReference>
<gene>
    <name evidence="1" type="ORF">FDG2_0437</name>
</gene>
<dbReference type="AlphaFoldDB" id="A0A1C3NTI3"/>
<name>A0A1C3NTI3_9ACTN</name>
<proteinExistence type="predicted"/>
<dbReference type="Proteomes" id="UP000199013">
    <property type="component" value="Unassembled WGS sequence"/>
</dbReference>
<protein>
    <submittedName>
        <fullName evidence="1">Putative membrane protein</fullName>
    </submittedName>
</protein>
<evidence type="ECO:0000313" key="2">
    <source>
        <dbReference type="Proteomes" id="UP000199013"/>
    </source>
</evidence>
<organism evidence="1 2">
    <name type="scientific">Candidatus Protofrankia californiensis</name>
    <dbReference type="NCBI Taxonomy" id="1839754"/>
    <lineage>
        <taxon>Bacteria</taxon>
        <taxon>Bacillati</taxon>
        <taxon>Actinomycetota</taxon>
        <taxon>Actinomycetes</taxon>
        <taxon>Frankiales</taxon>
        <taxon>Frankiaceae</taxon>
        <taxon>Protofrankia</taxon>
    </lineage>
</organism>
<evidence type="ECO:0000313" key="1">
    <source>
        <dbReference type="EMBL" id="SBW17940.1"/>
    </source>
</evidence>